<protein>
    <submittedName>
        <fullName evidence="2">Alpha/beta hydrolase</fullName>
    </submittedName>
</protein>
<evidence type="ECO:0000313" key="2">
    <source>
        <dbReference type="EMBL" id="USQ13690.1"/>
    </source>
</evidence>
<evidence type="ECO:0000313" key="3">
    <source>
        <dbReference type="Proteomes" id="UP001057474"/>
    </source>
</evidence>
<dbReference type="InterPro" id="IPR029058">
    <property type="entry name" value="AB_hydrolase_fold"/>
</dbReference>
<dbReference type="InterPro" id="IPR055803">
    <property type="entry name" value="DUF7379"/>
</dbReference>
<evidence type="ECO:0000259" key="1">
    <source>
        <dbReference type="Pfam" id="PF24096"/>
    </source>
</evidence>
<proteinExistence type="predicted"/>
<dbReference type="Proteomes" id="UP001057474">
    <property type="component" value="Chromosome"/>
</dbReference>
<organism evidence="2 3">
    <name type="scientific">Legionella lytica</name>
    <dbReference type="NCBI Taxonomy" id="96232"/>
    <lineage>
        <taxon>Bacteria</taxon>
        <taxon>Pseudomonadati</taxon>
        <taxon>Pseudomonadota</taxon>
        <taxon>Gammaproteobacteria</taxon>
        <taxon>Legionellales</taxon>
        <taxon>Legionellaceae</taxon>
        <taxon>Legionella</taxon>
    </lineage>
</organism>
<gene>
    <name evidence="2" type="ORF">J2N86_13595</name>
</gene>
<dbReference type="EMBL" id="CP071527">
    <property type="protein sequence ID" value="USQ13690.1"/>
    <property type="molecule type" value="Genomic_DNA"/>
</dbReference>
<keyword evidence="3" id="KW-1185">Reference proteome</keyword>
<sequence length="286" mass="32254">MLKSVIDTAKIKQPVAFTGVFAHSYYWLTSSSGDKYYENPSYQKKAQNPELETAIYFIHGTADHSSAFERVAERLLQVGLPEEISSLNLIAFEQRYHGRSIESFAEELRDKIKTNQHQRVILMAHSRGGLVASYFAEFLAAAVGIDVPWVITVGTPFNGSYLAMKPLSWFSDSVREMEINSEFLSQLKEQIIKNSSSRYHFFIATEDAIVPGSSGYIEEYVANHEDSLSVLDRHGHLSVMSSHRLVSQTADLLHNYFHNLKYGAEAIVNKTGEFILIDDYFPDAAP</sequence>
<keyword evidence="2" id="KW-0378">Hydrolase</keyword>
<dbReference type="Pfam" id="PF24096">
    <property type="entry name" value="DUF7379"/>
    <property type="match status" value="1"/>
</dbReference>
<reference evidence="2" key="1">
    <citation type="submission" date="2021-03" db="EMBL/GenBank/DDBJ databases">
        <title>Legionella lytica PCM 2298.</title>
        <authorList>
            <person name="Koper P."/>
        </authorList>
    </citation>
    <scope>NUCLEOTIDE SEQUENCE</scope>
    <source>
        <strain evidence="2">PCM 2298</strain>
    </source>
</reference>
<name>A0ABY4Y7Z0_9GAMM</name>
<feature type="domain" description="DUF7379" evidence="1">
    <location>
        <begin position="56"/>
        <end position="164"/>
    </location>
</feature>
<dbReference type="SUPFAM" id="SSF53474">
    <property type="entry name" value="alpha/beta-Hydrolases"/>
    <property type="match status" value="1"/>
</dbReference>
<accession>A0ABY4Y7Z0</accession>
<dbReference type="Gene3D" id="3.40.50.1820">
    <property type="entry name" value="alpha/beta hydrolase"/>
    <property type="match status" value="1"/>
</dbReference>
<dbReference type="GO" id="GO:0016787">
    <property type="term" value="F:hydrolase activity"/>
    <property type="evidence" value="ECO:0007669"/>
    <property type="project" value="UniProtKB-KW"/>
</dbReference>
<dbReference type="RefSeq" id="WP_252580005.1">
    <property type="nucleotide sequence ID" value="NZ_CP071527.1"/>
</dbReference>